<evidence type="ECO:0000256" key="1">
    <source>
        <dbReference type="ARBA" id="ARBA00022614"/>
    </source>
</evidence>
<dbReference type="PRINTS" id="PR00364">
    <property type="entry name" value="DISEASERSIST"/>
</dbReference>
<name>A0A978W039_ZIZJJ</name>
<dbReference type="FunFam" id="1.10.10.10:FF:000322">
    <property type="entry name" value="Probable disease resistance protein At1g63360"/>
    <property type="match status" value="1"/>
</dbReference>
<dbReference type="InterPro" id="IPR058922">
    <property type="entry name" value="WHD_DRP"/>
</dbReference>
<dbReference type="Pfam" id="PF23598">
    <property type="entry name" value="LRR_14"/>
    <property type="match status" value="1"/>
</dbReference>
<dbReference type="InterPro" id="IPR044974">
    <property type="entry name" value="Disease_R_plants"/>
</dbReference>
<dbReference type="InterPro" id="IPR041118">
    <property type="entry name" value="Rx_N"/>
</dbReference>
<evidence type="ECO:0000256" key="2">
    <source>
        <dbReference type="ARBA" id="ARBA00022737"/>
    </source>
</evidence>
<evidence type="ECO:0000313" key="10">
    <source>
        <dbReference type="Proteomes" id="UP000813462"/>
    </source>
</evidence>
<dbReference type="InterPro" id="IPR055414">
    <property type="entry name" value="LRR_R13L4/SHOC2-like"/>
</dbReference>
<feature type="domain" description="Disease resistance N-terminal" evidence="6">
    <location>
        <begin position="8"/>
        <end position="90"/>
    </location>
</feature>
<comment type="caution">
    <text evidence="9">The sequence shown here is derived from an EMBL/GenBank/DDBJ whole genome shotgun (WGS) entry which is preliminary data.</text>
</comment>
<dbReference type="Gene3D" id="3.40.50.300">
    <property type="entry name" value="P-loop containing nucleotide triphosphate hydrolases"/>
    <property type="match status" value="1"/>
</dbReference>
<evidence type="ECO:0000256" key="4">
    <source>
        <dbReference type="ARBA" id="ARBA00022821"/>
    </source>
</evidence>
<evidence type="ECO:0000256" key="3">
    <source>
        <dbReference type="ARBA" id="ARBA00022741"/>
    </source>
</evidence>
<keyword evidence="2" id="KW-0677">Repeat</keyword>
<feature type="domain" description="Disease resistance R13L4/SHOC-2-like LRR" evidence="8">
    <location>
        <begin position="560"/>
        <end position="777"/>
    </location>
</feature>
<dbReference type="GO" id="GO:0098542">
    <property type="term" value="P:defense response to other organism"/>
    <property type="evidence" value="ECO:0007669"/>
    <property type="project" value="TreeGrafter"/>
</dbReference>
<dbReference type="GO" id="GO:0043531">
    <property type="term" value="F:ADP binding"/>
    <property type="evidence" value="ECO:0007669"/>
    <property type="project" value="InterPro"/>
</dbReference>
<keyword evidence="1" id="KW-0433">Leucine-rich repeat</keyword>
<dbReference type="OrthoDB" id="2973320at2759"/>
<dbReference type="InterPro" id="IPR027417">
    <property type="entry name" value="P-loop_NTPase"/>
</dbReference>
<feature type="domain" description="Disease resistance protein winged helix" evidence="7">
    <location>
        <begin position="422"/>
        <end position="494"/>
    </location>
</feature>
<dbReference type="SUPFAM" id="SSF52540">
    <property type="entry name" value="P-loop containing nucleoside triphosphate hydrolases"/>
    <property type="match status" value="1"/>
</dbReference>
<dbReference type="PANTHER" id="PTHR23155:SF759">
    <property type="entry name" value="AAA+ ATPASE DOMAIN-CONTAINING PROTEIN"/>
    <property type="match status" value="1"/>
</dbReference>
<reference evidence="9" key="1">
    <citation type="journal article" date="2021" name="Front. Plant Sci.">
        <title>Chromosome-Scale Genome Assembly for Chinese Sour Jujube and Insights Into Its Genome Evolution and Domestication Signature.</title>
        <authorList>
            <person name="Shen L.-Y."/>
            <person name="Luo H."/>
            <person name="Wang X.-L."/>
            <person name="Wang X.-M."/>
            <person name="Qiu X.-J."/>
            <person name="Liu H."/>
            <person name="Zhou S.-S."/>
            <person name="Jia K.-H."/>
            <person name="Nie S."/>
            <person name="Bao Y.-T."/>
            <person name="Zhang R.-G."/>
            <person name="Yun Q.-Z."/>
            <person name="Chai Y.-H."/>
            <person name="Lu J.-Y."/>
            <person name="Li Y."/>
            <person name="Zhao S.-W."/>
            <person name="Mao J.-F."/>
            <person name="Jia S.-G."/>
            <person name="Mao Y.-M."/>
        </authorList>
    </citation>
    <scope>NUCLEOTIDE SEQUENCE</scope>
    <source>
        <strain evidence="9">AT0</strain>
        <tissue evidence="9">Leaf</tissue>
    </source>
</reference>
<dbReference type="InterPro" id="IPR042197">
    <property type="entry name" value="Apaf_helical"/>
</dbReference>
<evidence type="ECO:0000313" key="9">
    <source>
        <dbReference type="EMBL" id="KAH7545323.1"/>
    </source>
</evidence>
<evidence type="ECO:0000259" key="8">
    <source>
        <dbReference type="Pfam" id="PF23598"/>
    </source>
</evidence>
<organism evidence="9 10">
    <name type="scientific">Ziziphus jujuba var. spinosa</name>
    <dbReference type="NCBI Taxonomy" id="714518"/>
    <lineage>
        <taxon>Eukaryota</taxon>
        <taxon>Viridiplantae</taxon>
        <taxon>Streptophyta</taxon>
        <taxon>Embryophyta</taxon>
        <taxon>Tracheophyta</taxon>
        <taxon>Spermatophyta</taxon>
        <taxon>Magnoliopsida</taxon>
        <taxon>eudicotyledons</taxon>
        <taxon>Gunneridae</taxon>
        <taxon>Pentapetalae</taxon>
        <taxon>rosids</taxon>
        <taxon>fabids</taxon>
        <taxon>Rosales</taxon>
        <taxon>Rhamnaceae</taxon>
        <taxon>Paliureae</taxon>
        <taxon>Ziziphus</taxon>
    </lineage>
</organism>
<dbReference type="Gene3D" id="1.10.8.430">
    <property type="entry name" value="Helical domain of apoptotic protease-activating factors"/>
    <property type="match status" value="1"/>
</dbReference>
<dbReference type="SMART" id="SM00369">
    <property type="entry name" value="LRR_TYP"/>
    <property type="match status" value="2"/>
</dbReference>
<keyword evidence="4" id="KW-0611">Plant defense</keyword>
<dbReference type="EMBL" id="JAEACU010000001">
    <property type="protein sequence ID" value="KAH7545323.1"/>
    <property type="molecule type" value="Genomic_DNA"/>
</dbReference>
<dbReference type="Proteomes" id="UP000813462">
    <property type="component" value="Unassembled WGS sequence"/>
</dbReference>
<dbReference type="Pfam" id="PF00931">
    <property type="entry name" value="NB-ARC"/>
    <property type="match status" value="1"/>
</dbReference>
<dbReference type="SMR" id="A0A978W039"/>
<protein>
    <recommendedName>
        <fullName evidence="11">Disease resistance RPP13-like protein 4</fullName>
    </recommendedName>
</protein>
<dbReference type="PANTHER" id="PTHR23155">
    <property type="entry name" value="DISEASE RESISTANCE PROTEIN RP"/>
    <property type="match status" value="1"/>
</dbReference>
<evidence type="ECO:0000259" key="7">
    <source>
        <dbReference type="Pfam" id="PF23559"/>
    </source>
</evidence>
<dbReference type="InterPro" id="IPR002182">
    <property type="entry name" value="NB-ARC"/>
</dbReference>
<dbReference type="Gene3D" id="1.10.10.10">
    <property type="entry name" value="Winged helix-like DNA-binding domain superfamily/Winged helix DNA-binding domain"/>
    <property type="match status" value="1"/>
</dbReference>
<evidence type="ECO:0008006" key="11">
    <source>
        <dbReference type="Google" id="ProtNLM"/>
    </source>
</evidence>
<proteinExistence type="predicted"/>
<dbReference type="Pfam" id="PF18052">
    <property type="entry name" value="Rx_N"/>
    <property type="match status" value="1"/>
</dbReference>
<dbReference type="Gene3D" id="3.80.10.10">
    <property type="entry name" value="Ribonuclease Inhibitor"/>
    <property type="match status" value="1"/>
</dbReference>
<dbReference type="AlphaFoldDB" id="A0A978W039"/>
<dbReference type="InterPro" id="IPR032675">
    <property type="entry name" value="LRR_dom_sf"/>
</dbReference>
<sequence length="869" mass="99128">MSVVDAMLQILMQQIYTAVNNEVQFARDFKVEFDKMKSRLDLMTAFMTDTENLKTKNEVAKAALIKLREVIYDADNILTDCIVRDEYKKDGSCFGLSLSDPLFSHKTGKKLKDINTKMEQIEKSLGGFQRAPHHNNVQIEDSNHARGFMSQDCNPSETFGLELELTKLKEWIIETQETLLQIAVVGIGGLGKTTIAQKIFHDNEVRSRFDKIIWVCVSRAFSKEHVVKCMLERLDKKVSGFDSSQLFGELQQVLADKTCLIVMDDVWEMDVEWWTTLCSIFPKRDGKSSCIIITTRNEDVANDMGVENSKIHRPPFLNENDGWSLFSKFAFSSNKGICPPRNGFEEIGKDIVKKCGGLPLAIKTIGALLARKIESPADWAQIRESFHDLTTEGRNKSVMASLQLSYDELPSHLKQCLLSFSIYPIDLEVRSEQLIHWWVAEGLVQGKGSKSAVEMGYEYLLQLVKRCLVEAIQQRRYDGRIYNCKIHDMVRELISMNAQEEAFCSFDEKGRQTLNAESRWLGFSDAMHGKPLGNRSKTRALMFLVSNDAKLEFGKFGMLTSLRMLDFSYSNLKEISAEDLFEWISSLKRLAHLNLTGVRGLESVPSSIRKLLNLQLLVLTRCADLKRIHPSITSLRKLVVLDLGFCPLENLPKGLGRLSCLQELSGFMVMSQLKRNCCKLLELRELKHIRVLRISISDDTEISENELNVLAHLENLKVLAIDADNCKRNTLEILKKVDQLIPPPALQELYLRNYHRTTLPLWVCPSRLTKLQYLSIENGDLIKLTAEVEDGNCHTAWNIEGLCLKFLTRLDVNWTDLQKDMPVLRYMEVSNCYKLKGFPCSVKSQAIWRKNQDGGIDSLEDNHNIQKVL</sequence>
<feature type="domain" description="NB-ARC" evidence="5">
    <location>
        <begin position="164"/>
        <end position="334"/>
    </location>
</feature>
<evidence type="ECO:0000259" key="6">
    <source>
        <dbReference type="Pfam" id="PF18052"/>
    </source>
</evidence>
<dbReference type="InterPro" id="IPR036388">
    <property type="entry name" value="WH-like_DNA-bd_sf"/>
</dbReference>
<dbReference type="Gene3D" id="1.20.5.4130">
    <property type="match status" value="1"/>
</dbReference>
<evidence type="ECO:0000259" key="5">
    <source>
        <dbReference type="Pfam" id="PF00931"/>
    </source>
</evidence>
<dbReference type="Pfam" id="PF23559">
    <property type="entry name" value="WHD_DRP"/>
    <property type="match status" value="1"/>
</dbReference>
<dbReference type="SUPFAM" id="SSF52058">
    <property type="entry name" value="L domain-like"/>
    <property type="match status" value="1"/>
</dbReference>
<keyword evidence="3" id="KW-0547">Nucleotide-binding</keyword>
<gene>
    <name evidence="9" type="ORF">FEM48_Zijuj01G0081300</name>
</gene>
<dbReference type="InterPro" id="IPR003591">
    <property type="entry name" value="Leu-rich_rpt_typical-subtyp"/>
</dbReference>
<dbReference type="FunFam" id="3.40.50.300:FF:001091">
    <property type="entry name" value="Probable disease resistance protein At1g61300"/>
    <property type="match status" value="1"/>
</dbReference>
<accession>A0A978W039</accession>